<dbReference type="Gene3D" id="3.40.50.150">
    <property type="entry name" value="Vaccinia Virus protein VP39"/>
    <property type="match status" value="1"/>
</dbReference>
<feature type="domain" description="Methyltransferase" evidence="1">
    <location>
        <begin position="28"/>
        <end position="155"/>
    </location>
</feature>
<reference evidence="2" key="1">
    <citation type="journal article" date="2008" name="Folia Microbiol. (Praha)">
        <title>Sequence analysis and heterologous expression of the lincomycin biosynthetic cluster of the type strain Streptomyces lincolnensis ATCC 25466.</title>
        <authorList>
            <person name="Koberska M."/>
            <person name="Kopecky J."/>
            <person name="Olsovska J."/>
            <person name="Jelinkova M."/>
            <person name="Ulanova D."/>
            <person name="Man P."/>
            <person name="Flieger M."/>
            <person name="Janata J."/>
        </authorList>
    </citation>
    <scope>NUCLEOTIDE SEQUENCE</scope>
</reference>
<proteinExistence type="predicted"/>
<evidence type="ECO:0000313" key="4">
    <source>
        <dbReference type="Proteomes" id="UP000092598"/>
    </source>
</evidence>
<dbReference type="EMBL" id="CP016438">
    <property type="protein sequence ID" value="ANS62463.1"/>
    <property type="molecule type" value="Genomic_DNA"/>
</dbReference>
<organism evidence="2">
    <name type="scientific">Streptomyces lincolnensis</name>
    <dbReference type="NCBI Taxonomy" id="1915"/>
    <lineage>
        <taxon>Bacteria</taxon>
        <taxon>Bacillati</taxon>
        <taxon>Actinomycetota</taxon>
        <taxon>Actinomycetes</taxon>
        <taxon>Kitasatosporales</taxon>
        <taxon>Streptomycetaceae</taxon>
        <taxon>Streptomyces</taxon>
    </lineage>
</organism>
<keyword evidence="4" id="KW-1185">Reference proteome</keyword>
<gene>
    <name evidence="3" type="ORF">SLINC_0239</name>
</gene>
<accession>A9Y8R8</accession>
<dbReference type="AlphaFoldDB" id="A9Y8R8"/>
<evidence type="ECO:0000313" key="2">
    <source>
        <dbReference type="EMBL" id="ABX00604.1"/>
    </source>
</evidence>
<reference evidence="3 4" key="2">
    <citation type="submission" date="2016-07" db="EMBL/GenBank/DDBJ databases">
        <title>Enhancement of antibiotic productionsby engineered nitrateutilization in actinobacteria.</title>
        <authorList>
            <person name="Meng S.C."/>
        </authorList>
    </citation>
    <scope>NUCLEOTIDE SEQUENCE [LARGE SCALE GENOMIC DNA]</scope>
    <source>
        <strain evidence="3 4">NRRL 2936</strain>
    </source>
</reference>
<dbReference type="EMBL" id="EU124663">
    <property type="protein sequence ID" value="ABX00604.1"/>
    <property type="molecule type" value="Genomic_DNA"/>
</dbReference>
<sequence length="266" mass="29282">MRDYRLWHTTTAQVSPPPLVWEALQLVRGATVADVGCGSGAYGFLLRAGWGHTESWLKQGITEPGILHGLDNSPHATRLAERHRIYDRLHLCPATALTLDDDVVDTALCTETLEHLYVPDVVPAVRELARVATQRVIVTTPVPEHIVNLPELLTEIQDARRDQDPMPYEEYAVLESALHKAWLSTERLAAAGFETDGAVVRGSRIYHADPAKMDPEALGEVPGIPVPPPAAREEEADWRERYVQLLESVREMADAVPGLGTAGATR</sequence>
<dbReference type="RefSeq" id="WP_067425628.1">
    <property type="nucleotide sequence ID" value="NZ_CP016438.1"/>
</dbReference>
<evidence type="ECO:0000259" key="1">
    <source>
        <dbReference type="Pfam" id="PF13847"/>
    </source>
</evidence>
<evidence type="ECO:0000313" key="3">
    <source>
        <dbReference type="EMBL" id="ANS62463.1"/>
    </source>
</evidence>
<dbReference type="KEGG" id="sls:SLINC_0239"/>
<dbReference type="Proteomes" id="UP000092598">
    <property type="component" value="Chromosome"/>
</dbReference>
<protein>
    <submittedName>
        <fullName evidence="2">LmbG</fullName>
    </submittedName>
</protein>
<dbReference type="Pfam" id="PF13847">
    <property type="entry name" value="Methyltransf_31"/>
    <property type="match status" value="1"/>
</dbReference>
<dbReference type="SUPFAM" id="SSF53335">
    <property type="entry name" value="S-adenosyl-L-methionine-dependent methyltransferases"/>
    <property type="match status" value="1"/>
</dbReference>
<dbReference type="InterPro" id="IPR029063">
    <property type="entry name" value="SAM-dependent_MTases_sf"/>
</dbReference>
<dbReference type="OrthoDB" id="3469983at2"/>
<name>A9Y8R8_STRLN</name>
<dbReference type="InterPro" id="IPR025714">
    <property type="entry name" value="Methyltranfer_dom"/>
</dbReference>
<dbReference type="STRING" id="1915.SLINC_0239"/>